<reference evidence="1 2" key="1">
    <citation type="submission" date="2016-03" db="EMBL/GenBank/DDBJ databases">
        <title>Shallow-sea hydrothermal system.</title>
        <authorList>
            <person name="Tang K."/>
        </authorList>
    </citation>
    <scope>NUCLEOTIDE SEQUENCE [LARGE SCALE GENOMIC DNA]</scope>
    <source>
        <strain evidence="1 2">JLT9</strain>
    </source>
</reference>
<evidence type="ECO:0000313" key="2">
    <source>
        <dbReference type="Proteomes" id="UP000092482"/>
    </source>
</evidence>
<dbReference type="RefSeq" id="WP_157621746.1">
    <property type="nucleotide sequence ID" value="NZ_CP014989.1"/>
</dbReference>
<name>A0A1B1NAK7_9MICO</name>
<organism evidence="1 2">
    <name type="scientific">Serinicoccus hydrothermalis</name>
    <dbReference type="NCBI Taxonomy" id="1758689"/>
    <lineage>
        <taxon>Bacteria</taxon>
        <taxon>Bacillati</taxon>
        <taxon>Actinomycetota</taxon>
        <taxon>Actinomycetes</taxon>
        <taxon>Micrococcales</taxon>
        <taxon>Ornithinimicrobiaceae</taxon>
        <taxon>Serinicoccus</taxon>
    </lineage>
</organism>
<dbReference type="OrthoDB" id="4869939at2"/>
<keyword evidence="2" id="KW-1185">Reference proteome</keyword>
<dbReference type="EMBL" id="CP014989">
    <property type="protein sequence ID" value="ANS78466.1"/>
    <property type="molecule type" value="Genomic_DNA"/>
</dbReference>
<dbReference type="AlphaFoldDB" id="A0A1B1NAK7"/>
<dbReference type="Proteomes" id="UP000092482">
    <property type="component" value="Chromosome"/>
</dbReference>
<accession>A0A1B1NAK7</accession>
<sequence>MATVRPLRTDPTRATRTLTWVPVTDATGRTRMEMRWHVGAPAPRIRRKAAA</sequence>
<gene>
    <name evidence="1" type="ORF">SGUI_1070</name>
</gene>
<proteinExistence type="predicted"/>
<protein>
    <submittedName>
        <fullName evidence="1">Uncharacterized protein</fullName>
    </submittedName>
</protein>
<dbReference type="KEGG" id="serj:SGUI_1070"/>
<evidence type="ECO:0000313" key="1">
    <source>
        <dbReference type="EMBL" id="ANS78466.1"/>
    </source>
</evidence>
<dbReference type="STRING" id="1758689.SGUI_1070"/>